<evidence type="ECO:0000256" key="9">
    <source>
        <dbReference type="SAM" id="Phobius"/>
    </source>
</evidence>
<evidence type="ECO:0000256" key="6">
    <source>
        <dbReference type="ARBA" id="ARBA00023065"/>
    </source>
</evidence>
<keyword evidence="4 9" id="KW-0812">Transmembrane</keyword>
<dbReference type="InterPro" id="IPR044669">
    <property type="entry name" value="YneE/VCCN1/2-like"/>
</dbReference>
<evidence type="ECO:0000256" key="8">
    <source>
        <dbReference type="SAM" id="MobiDB-lite"/>
    </source>
</evidence>
<comment type="caution">
    <text evidence="10">The sequence shown here is derived from an EMBL/GenBank/DDBJ whole genome shotgun (WGS) entry which is preliminary data.</text>
</comment>
<accession>A0A835W167</accession>
<organism evidence="10 11">
    <name type="scientific">Chlamydomonas incerta</name>
    <dbReference type="NCBI Taxonomy" id="51695"/>
    <lineage>
        <taxon>Eukaryota</taxon>
        <taxon>Viridiplantae</taxon>
        <taxon>Chlorophyta</taxon>
        <taxon>core chlorophytes</taxon>
        <taxon>Chlorophyceae</taxon>
        <taxon>CS clade</taxon>
        <taxon>Chlamydomonadales</taxon>
        <taxon>Chlamydomonadaceae</taxon>
        <taxon>Chlamydomonas</taxon>
    </lineage>
</organism>
<keyword evidence="7 9" id="KW-0472">Membrane</keyword>
<protein>
    <submittedName>
        <fullName evidence="10">Uncharacterized protein</fullName>
    </submittedName>
</protein>
<evidence type="ECO:0000313" key="11">
    <source>
        <dbReference type="Proteomes" id="UP000650467"/>
    </source>
</evidence>
<feature type="transmembrane region" description="Helical" evidence="9">
    <location>
        <begin position="91"/>
        <end position="114"/>
    </location>
</feature>
<evidence type="ECO:0000256" key="2">
    <source>
        <dbReference type="ARBA" id="ARBA00022448"/>
    </source>
</evidence>
<name>A0A835W167_CHLIN</name>
<evidence type="ECO:0000313" key="10">
    <source>
        <dbReference type="EMBL" id="KAG2436782.1"/>
    </source>
</evidence>
<evidence type="ECO:0000256" key="7">
    <source>
        <dbReference type="ARBA" id="ARBA00023136"/>
    </source>
</evidence>
<reference evidence="10" key="1">
    <citation type="journal article" date="2020" name="bioRxiv">
        <title>Comparative genomics of Chlamydomonas.</title>
        <authorList>
            <person name="Craig R.J."/>
            <person name="Hasan A.R."/>
            <person name="Ness R.W."/>
            <person name="Keightley P.D."/>
        </authorList>
    </citation>
    <scope>NUCLEOTIDE SEQUENCE</scope>
    <source>
        <strain evidence="10">SAG 7.73</strain>
    </source>
</reference>
<evidence type="ECO:0000256" key="5">
    <source>
        <dbReference type="ARBA" id="ARBA00022989"/>
    </source>
</evidence>
<dbReference type="PANTHER" id="PTHR33281">
    <property type="entry name" value="UPF0187 PROTEIN YNEE"/>
    <property type="match status" value="1"/>
</dbReference>
<keyword evidence="2" id="KW-0813">Transport</keyword>
<feature type="transmembrane region" description="Helical" evidence="9">
    <location>
        <begin position="56"/>
        <end position="85"/>
    </location>
</feature>
<dbReference type="GO" id="GO:0005886">
    <property type="term" value="C:plasma membrane"/>
    <property type="evidence" value="ECO:0007669"/>
    <property type="project" value="UniProtKB-SubCell"/>
</dbReference>
<keyword evidence="3" id="KW-1003">Cell membrane</keyword>
<gene>
    <name evidence="10" type="ORF">HXX76_006306</name>
</gene>
<dbReference type="OrthoDB" id="506538at2759"/>
<keyword evidence="11" id="KW-1185">Reference proteome</keyword>
<sequence>MTSPRSADRLVSMRSMERLFSQPTVHATLFEDRVYGHEDWTKHRNAAWRHRIEPVVFARVAVGFGWQLLLVFLVSIGVGLVHTFVPGHDSILAGTHLTTPFTMITFALSLLLVFRTNSSYGRWWEGRIIWGQIVNFGRNYTRQVLMWFPPDRPELRAAAVRWAAAAPRVLLAHIREGCSLEAEVAAILEPEEVEWLCGWSNAPLGAGSALGQLVAAAGLRPELQAELQRQVELYTNMAGGCERIFKTPIPPAYTRHTSRFLMLYVVASPVLLWSAAGWATPVVAVIIAFLLLGVENIGVQVEEPFHVLPLYDICRALEANIRELERNFQPAGSVGFIGGPGGGGGGGGGLRARPPGPLPLFSSGATAASGAGLGSWAVRSTGTGTGGGGGDVAVEVLAGEGGTPAQSRRKSLPERASPYGGLGVSTAAPNGGGGHSGGQGPFAGAGLVAAAAARGPGPVPVPAGAVVP</sequence>
<feature type="transmembrane region" description="Helical" evidence="9">
    <location>
        <begin position="261"/>
        <end position="294"/>
    </location>
</feature>
<dbReference type="Pfam" id="PF25539">
    <property type="entry name" value="Bestrophin_2"/>
    <property type="match status" value="1"/>
</dbReference>
<keyword evidence="6" id="KW-0406">Ion transport</keyword>
<feature type="region of interest" description="Disordered" evidence="8">
    <location>
        <begin position="401"/>
        <end position="440"/>
    </location>
</feature>
<proteinExistence type="predicted"/>
<evidence type="ECO:0000256" key="1">
    <source>
        <dbReference type="ARBA" id="ARBA00004651"/>
    </source>
</evidence>
<evidence type="ECO:0000256" key="4">
    <source>
        <dbReference type="ARBA" id="ARBA00022692"/>
    </source>
</evidence>
<dbReference type="GO" id="GO:0005254">
    <property type="term" value="F:chloride channel activity"/>
    <property type="evidence" value="ECO:0007669"/>
    <property type="project" value="InterPro"/>
</dbReference>
<comment type="subcellular location">
    <subcellularLocation>
        <location evidence="1">Cell membrane</location>
        <topology evidence="1">Multi-pass membrane protein</topology>
    </subcellularLocation>
</comment>
<dbReference type="PANTHER" id="PTHR33281:SF19">
    <property type="entry name" value="VOLTAGE-DEPENDENT ANION CHANNEL-FORMING PROTEIN YNEE"/>
    <property type="match status" value="1"/>
</dbReference>
<evidence type="ECO:0000256" key="3">
    <source>
        <dbReference type="ARBA" id="ARBA00022475"/>
    </source>
</evidence>
<dbReference type="Proteomes" id="UP000650467">
    <property type="component" value="Unassembled WGS sequence"/>
</dbReference>
<dbReference type="EMBL" id="JAEHOC010000012">
    <property type="protein sequence ID" value="KAG2436782.1"/>
    <property type="molecule type" value="Genomic_DNA"/>
</dbReference>
<dbReference type="AlphaFoldDB" id="A0A835W167"/>
<feature type="compositionally biased region" description="Gly residues" evidence="8">
    <location>
        <begin position="430"/>
        <end position="440"/>
    </location>
</feature>
<keyword evidence="5 9" id="KW-1133">Transmembrane helix</keyword>